<sequence length="230" mass="24435">MKKQLGSALIIVLVILVLVTLIGTLAIRTGILGLKLATNSQIQALLLENSNSALFNLEDPSQVARQLAGDGMYSYFNASENATDELVFCYRASQPEFFSMSNASVIDQAGGTNKNGVTGFCKNNQFATGRSAILSQVYLKKNNEVGEAFSSAVQNTSLGVTSESLPIVSNSISATVISVLPSFASATDTEIENCFKERATQVSACFAGLNIPFNTQHADYIVGSSPKLKS</sequence>
<evidence type="ECO:0000313" key="2">
    <source>
        <dbReference type="Proteomes" id="UP001157887"/>
    </source>
</evidence>
<comment type="caution">
    <text evidence="1">The sequence shown here is derived from an EMBL/GenBank/DDBJ whole genome shotgun (WGS) entry which is preliminary data.</text>
</comment>
<organism evidence="1 2">
    <name type="scientific">Acinetobacter johnsonii</name>
    <dbReference type="NCBI Taxonomy" id="40214"/>
    <lineage>
        <taxon>Bacteria</taxon>
        <taxon>Pseudomonadati</taxon>
        <taxon>Pseudomonadota</taxon>
        <taxon>Gammaproteobacteria</taxon>
        <taxon>Moraxellales</taxon>
        <taxon>Moraxellaceae</taxon>
        <taxon>Acinetobacter</taxon>
    </lineage>
</organism>
<dbReference type="AlphaFoldDB" id="A0AAW6RR78"/>
<protein>
    <submittedName>
        <fullName evidence="1">Pilus assembly protein PilX</fullName>
    </submittedName>
</protein>
<proteinExistence type="predicted"/>
<dbReference type="RefSeq" id="WP_270428368.1">
    <property type="nucleotide sequence ID" value="NZ_JAOECG010000007.1"/>
</dbReference>
<dbReference type="Proteomes" id="UP001157887">
    <property type="component" value="Unassembled WGS sequence"/>
</dbReference>
<evidence type="ECO:0000313" key="1">
    <source>
        <dbReference type="EMBL" id="MDG9786955.1"/>
    </source>
</evidence>
<accession>A0AAW6RR78</accession>
<gene>
    <name evidence="1" type="ORF">N7566_08145</name>
</gene>
<dbReference type="EMBL" id="JAOECG010000007">
    <property type="protein sequence ID" value="MDG9786955.1"/>
    <property type="molecule type" value="Genomic_DNA"/>
</dbReference>
<name>A0AAW6RR78_ACIJO</name>
<reference evidence="1" key="1">
    <citation type="submission" date="2022-09" db="EMBL/GenBank/DDBJ databases">
        <title>Intensive care unit water sources are persistently colonized with multi-drug resistant bacteria and are the site of extensive horizontal gene transfer of antibiotic resistance genes.</title>
        <authorList>
            <person name="Diorio-Toth L."/>
        </authorList>
    </citation>
    <scope>NUCLEOTIDE SEQUENCE</scope>
    <source>
        <strain evidence="1">GD04065</strain>
    </source>
</reference>